<organism evidence="1 2">
    <name type="scientific">Araneus ventricosus</name>
    <name type="common">Orbweaver spider</name>
    <name type="synonym">Epeira ventricosa</name>
    <dbReference type="NCBI Taxonomy" id="182803"/>
    <lineage>
        <taxon>Eukaryota</taxon>
        <taxon>Metazoa</taxon>
        <taxon>Ecdysozoa</taxon>
        <taxon>Arthropoda</taxon>
        <taxon>Chelicerata</taxon>
        <taxon>Arachnida</taxon>
        <taxon>Araneae</taxon>
        <taxon>Araneomorphae</taxon>
        <taxon>Entelegynae</taxon>
        <taxon>Araneoidea</taxon>
        <taxon>Araneidae</taxon>
        <taxon>Araneus</taxon>
    </lineage>
</organism>
<dbReference type="Proteomes" id="UP000499080">
    <property type="component" value="Unassembled WGS sequence"/>
</dbReference>
<dbReference type="GO" id="GO:0003676">
    <property type="term" value="F:nucleic acid binding"/>
    <property type="evidence" value="ECO:0007669"/>
    <property type="project" value="InterPro"/>
</dbReference>
<dbReference type="EMBL" id="BGPR01000056">
    <property type="protein sequence ID" value="GBL87941.1"/>
    <property type="molecule type" value="Genomic_DNA"/>
</dbReference>
<dbReference type="InterPro" id="IPR036397">
    <property type="entry name" value="RNaseH_sf"/>
</dbReference>
<name>A0A4Y2B6D3_ARAVE</name>
<sequence length="82" mass="9659">MQTTSQRKWFDYELGRRLANRPMSPTSLPELEIALKREWWRIPQELLGKLILSMPHRCLSILTVLGDHTPYLTVTVWHCCPV</sequence>
<dbReference type="Gene3D" id="3.30.420.10">
    <property type="entry name" value="Ribonuclease H-like superfamily/Ribonuclease H"/>
    <property type="match status" value="1"/>
</dbReference>
<comment type="caution">
    <text evidence="1">The sequence shown here is derived from an EMBL/GenBank/DDBJ whole genome shotgun (WGS) entry which is preliminary data.</text>
</comment>
<keyword evidence="2" id="KW-1185">Reference proteome</keyword>
<accession>A0A4Y2B6D3</accession>
<evidence type="ECO:0000313" key="1">
    <source>
        <dbReference type="EMBL" id="GBL87941.1"/>
    </source>
</evidence>
<proteinExistence type="predicted"/>
<gene>
    <name evidence="1" type="ORF">AVEN_192100_1</name>
</gene>
<protein>
    <submittedName>
        <fullName evidence="1">Uncharacterized protein</fullName>
    </submittedName>
</protein>
<reference evidence="1 2" key="1">
    <citation type="journal article" date="2019" name="Sci. Rep.">
        <title>Orb-weaving spider Araneus ventricosus genome elucidates the spidroin gene catalogue.</title>
        <authorList>
            <person name="Kono N."/>
            <person name="Nakamura H."/>
            <person name="Ohtoshi R."/>
            <person name="Moran D.A.P."/>
            <person name="Shinohara A."/>
            <person name="Yoshida Y."/>
            <person name="Fujiwara M."/>
            <person name="Mori M."/>
            <person name="Tomita M."/>
            <person name="Arakawa K."/>
        </authorList>
    </citation>
    <scope>NUCLEOTIDE SEQUENCE [LARGE SCALE GENOMIC DNA]</scope>
</reference>
<evidence type="ECO:0000313" key="2">
    <source>
        <dbReference type="Proteomes" id="UP000499080"/>
    </source>
</evidence>
<dbReference type="AlphaFoldDB" id="A0A4Y2B6D3"/>